<accession>A0ACB9S0Q0</accession>
<proteinExistence type="predicted"/>
<organism evidence="1 2">
    <name type="scientific">Melastoma candidum</name>
    <dbReference type="NCBI Taxonomy" id="119954"/>
    <lineage>
        <taxon>Eukaryota</taxon>
        <taxon>Viridiplantae</taxon>
        <taxon>Streptophyta</taxon>
        <taxon>Embryophyta</taxon>
        <taxon>Tracheophyta</taxon>
        <taxon>Spermatophyta</taxon>
        <taxon>Magnoliopsida</taxon>
        <taxon>eudicotyledons</taxon>
        <taxon>Gunneridae</taxon>
        <taxon>Pentapetalae</taxon>
        <taxon>rosids</taxon>
        <taxon>malvids</taxon>
        <taxon>Myrtales</taxon>
        <taxon>Melastomataceae</taxon>
        <taxon>Melastomatoideae</taxon>
        <taxon>Melastomateae</taxon>
        <taxon>Melastoma</taxon>
    </lineage>
</organism>
<keyword evidence="2" id="KW-1185">Reference proteome</keyword>
<reference evidence="2" key="1">
    <citation type="journal article" date="2023" name="Front. Plant Sci.">
        <title>Chromosomal-level genome assembly of Melastoma candidum provides insights into trichome evolution.</title>
        <authorList>
            <person name="Zhong Y."/>
            <person name="Wu W."/>
            <person name="Sun C."/>
            <person name="Zou P."/>
            <person name="Liu Y."/>
            <person name="Dai S."/>
            <person name="Zhou R."/>
        </authorList>
    </citation>
    <scope>NUCLEOTIDE SEQUENCE [LARGE SCALE GENOMIC DNA]</scope>
</reference>
<evidence type="ECO:0000313" key="1">
    <source>
        <dbReference type="EMBL" id="KAI4381727.1"/>
    </source>
</evidence>
<gene>
    <name evidence="1" type="ORF">MLD38_007774</name>
</gene>
<protein>
    <submittedName>
        <fullName evidence="1">Uncharacterized protein</fullName>
    </submittedName>
</protein>
<evidence type="ECO:0000313" key="2">
    <source>
        <dbReference type="Proteomes" id="UP001057402"/>
    </source>
</evidence>
<comment type="caution">
    <text evidence="1">The sequence shown here is derived from an EMBL/GenBank/DDBJ whole genome shotgun (WGS) entry which is preliminary data.</text>
</comment>
<name>A0ACB9S0Q0_9MYRT</name>
<dbReference type="Proteomes" id="UP001057402">
    <property type="component" value="Chromosome 3"/>
</dbReference>
<dbReference type="EMBL" id="CM042882">
    <property type="protein sequence ID" value="KAI4381727.1"/>
    <property type="molecule type" value="Genomic_DNA"/>
</dbReference>
<sequence>MVMWIKPHHWTKLIPISATGWAQNPFFRRLGTEFTPVVVREPIPDAVQLIRCNARMNGLVKNGNLDDARELFDKMRQRDEISWTTMVSGYIESRRIAEALDLFLRMWVEPEIRIDHFVVSVVLKACSVDGHMDFGVLLHGYAVKAGFFGSSFVWGALLDMYMKNGKVGLGCRVFDELDAKDVFLWTAVITGLIRAWRYHEGLSYFLEMQEEGVRCDLHTFVVVLKACASLGYLECGREIHAKILRGGFEMNVFVANALATMYNKCGKMESSLTLLKAMPTLDVASWTTIIMSYIEMGRVECAIKEYMKVSAQSNVIPDEFTYGAVISSCAGLGRIKVGEQLHAHVMSRGVLGFVAVSNSLMAMYSQFGQMTSAVAIFQEATWKDVVSWNTIISGYVQVGCGEEAFKTLSLMRREGYRQIEFALASVLSASGSMAILTQGAQLHALAVVTGQEQCKTIRSALINMYAKCGSISEAAEIFCAREDDEVFSWTAMINSCAEHGYSHEAIELFERLLHSGMKPDPVTFIGVLTACSHAGLLEPGFHYFDMMRKEHQILPSMEHYGCMVDLLCRAGRLSEAENMIMNMPYEGNDVVWSTLLRACRIQGDVEKGKRAAEQLLELEPLCGGTHIALANAYSAEGKWREAADVRKIMKSKGVVKELGWSWIMVGDLLSTFVACDQNHPQIDDICDTLTFLDMGEIDVADIDIY</sequence>